<dbReference type="PANTHER" id="PTHR38731">
    <property type="entry name" value="LIPL45-RELATED LIPOPROTEIN-RELATED"/>
    <property type="match status" value="1"/>
</dbReference>
<dbReference type="OrthoDB" id="344641at2"/>
<dbReference type="KEGG" id="laj:A0128_10460"/>
<sequence length="392" mass="42310">MKKLLIVSSIALTAGILVFSACKKPTENSQAATTGKENSPSAVVVFSVGEAKILHTDLTEEKATLGASLKTGDKVTTKDKSKVDIQFADGSAIRISENSVIDFDALSVNSKGNSDTRLALVSGKVFAKVNKASKDDQFSVVTPTAIAGVRGTSFIVERSKSDKATVKVLDGSVAVAPRVAALEGLSDEEISKSEDLKKIQQSVASSEIVLEKNQASVMKADDKSLDIKDTSKIGSNVEKNISGVVKKLDNSGISKKDEEELRTIVTVDKETSDKMVRINEESSGKVDEQKAAALESERKKLESEVAARQEDEAKKFKQVLISTPKELKSSKDIVNYYERIEKIIMTDGSSLIGAIVDQQGSTMIVHTEQGIKKINQADVQEVIYDFQTKAKF</sequence>
<dbReference type="AlphaFoldDB" id="A0A1D7UXB4"/>
<protein>
    <submittedName>
        <fullName evidence="4">Transcriptional regulator</fullName>
    </submittedName>
</protein>
<feature type="domain" description="FecR protein" evidence="3">
    <location>
        <begin position="73"/>
        <end position="173"/>
    </location>
</feature>
<evidence type="ECO:0000256" key="1">
    <source>
        <dbReference type="SAM" id="Coils"/>
    </source>
</evidence>
<keyword evidence="2" id="KW-0732">Signal</keyword>
<dbReference type="RefSeq" id="WP_069607457.1">
    <property type="nucleotide sequence ID" value="NZ_CP015217.1"/>
</dbReference>
<dbReference type="EMBL" id="CP015217">
    <property type="protein sequence ID" value="AOP34230.1"/>
    <property type="molecule type" value="Genomic_DNA"/>
</dbReference>
<evidence type="ECO:0000313" key="5">
    <source>
        <dbReference type="Proteomes" id="UP000094197"/>
    </source>
</evidence>
<organism evidence="4 5">
    <name type="scientific">Leptospira tipperaryensis</name>
    <dbReference type="NCBI Taxonomy" id="2564040"/>
    <lineage>
        <taxon>Bacteria</taxon>
        <taxon>Pseudomonadati</taxon>
        <taxon>Spirochaetota</taxon>
        <taxon>Spirochaetia</taxon>
        <taxon>Leptospirales</taxon>
        <taxon>Leptospiraceae</taxon>
        <taxon>Leptospira</taxon>
    </lineage>
</organism>
<evidence type="ECO:0000313" key="4">
    <source>
        <dbReference type="EMBL" id="AOP34230.1"/>
    </source>
</evidence>
<name>A0A1D7UXB4_9LEPT</name>
<reference evidence="4 5" key="1">
    <citation type="submission" date="2016-04" db="EMBL/GenBank/DDBJ databases">
        <title>Complete genome seqeunce of Leptospira alstonii serovar Room22.</title>
        <authorList>
            <person name="Nally J.E."/>
            <person name="Bayles D.O."/>
            <person name="Hurley D."/>
            <person name="Fanning S."/>
            <person name="McMahon B.J."/>
            <person name="Arent Z."/>
        </authorList>
    </citation>
    <scope>NUCLEOTIDE SEQUENCE [LARGE SCALE GENOMIC DNA]</scope>
    <source>
        <strain evidence="4 5">GWTS #1</strain>
    </source>
</reference>
<evidence type="ECO:0000256" key="2">
    <source>
        <dbReference type="SAM" id="SignalP"/>
    </source>
</evidence>
<dbReference type="Pfam" id="PF04773">
    <property type="entry name" value="FecR"/>
    <property type="match status" value="1"/>
</dbReference>
<evidence type="ECO:0000259" key="3">
    <source>
        <dbReference type="Pfam" id="PF04773"/>
    </source>
</evidence>
<keyword evidence="1" id="KW-0175">Coiled coil</keyword>
<feature type="chain" id="PRO_5009100380" evidence="2">
    <location>
        <begin position="24"/>
        <end position="392"/>
    </location>
</feature>
<dbReference type="InterPro" id="IPR006860">
    <property type="entry name" value="FecR"/>
</dbReference>
<dbReference type="PANTHER" id="PTHR38731:SF1">
    <property type="entry name" value="FECR PROTEIN DOMAIN-CONTAINING PROTEIN"/>
    <property type="match status" value="1"/>
</dbReference>
<dbReference type="PROSITE" id="PS51257">
    <property type="entry name" value="PROKAR_LIPOPROTEIN"/>
    <property type="match status" value="1"/>
</dbReference>
<dbReference type="Gene3D" id="2.60.120.1440">
    <property type="match status" value="1"/>
</dbReference>
<feature type="coiled-coil region" evidence="1">
    <location>
        <begin position="284"/>
        <end position="311"/>
    </location>
</feature>
<feature type="signal peptide" evidence="2">
    <location>
        <begin position="1"/>
        <end position="23"/>
    </location>
</feature>
<accession>A0A1D7UXB4</accession>
<keyword evidence="5" id="KW-1185">Reference proteome</keyword>
<gene>
    <name evidence="4" type="ORF">A0128_10460</name>
</gene>
<dbReference type="Proteomes" id="UP000094197">
    <property type="component" value="Chromosome 1"/>
</dbReference>
<dbReference type="NCBIfam" id="NF033165">
    <property type="entry name" value="lipo_LipL45"/>
    <property type="match status" value="1"/>
</dbReference>
<proteinExistence type="predicted"/>